<accession>A0A0D3IZX1</accession>
<dbReference type="RefSeq" id="XP_005764989.1">
    <property type="nucleotide sequence ID" value="XM_005764932.1"/>
</dbReference>
<dbReference type="AlphaFoldDB" id="A0A0D3IZX1"/>
<dbReference type="KEGG" id="ehx:EMIHUDRAFT_459657"/>
<evidence type="ECO:0000256" key="1">
    <source>
        <dbReference type="SAM" id="MobiDB-lite"/>
    </source>
</evidence>
<dbReference type="HOGENOM" id="CLU_1092368_0_0_1"/>
<dbReference type="RefSeq" id="XP_005769235.1">
    <property type="nucleotide sequence ID" value="XM_005769178.1"/>
</dbReference>
<dbReference type="Proteomes" id="UP000013827">
    <property type="component" value="Unassembled WGS sequence"/>
</dbReference>
<feature type="region of interest" description="Disordered" evidence="1">
    <location>
        <begin position="219"/>
        <end position="255"/>
    </location>
</feature>
<proteinExistence type="predicted"/>
<dbReference type="EnsemblProtists" id="EOD16806">
    <property type="protein sequence ID" value="EOD16806"/>
    <property type="gene ID" value="EMIHUDRAFT_451469"/>
</dbReference>
<reference evidence="3" key="1">
    <citation type="journal article" date="2013" name="Nature">
        <title>Pan genome of the phytoplankton Emiliania underpins its global distribution.</title>
        <authorList>
            <person name="Read B.A."/>
            <person name="Kegel J."/>
            <person name="Klute M.J."/>
            <person name="Kuo A."/>
            <person name="Lefebvre S.C."/>
            <person name="Maumus F."/>
            <person name="Mayer C."/>
            <person name="Miller J."/>
            <person name="Monier A."/>
            <person name="Salamov A."/>
            <person name="Young J."/>
            <person name="Aguilar M."/>
            <person name="Claverie J.M."/>
            <person name="Frickenhaus S."/>
            <person name="Gonzalez K."/>
            <person name="Herman E.K."/>
            <person name="Lin Y.C."/>
            <person name="Napier J."/>
            <person name="Ogata H."/>
            <person name="Sarno A.F."/>
            <person name="Shmutz J."/>
            <person name="Schroeder D."/>
            <person name="de Vargas C."/>
            <person name="Verret F."/>
            <person name="von Dassow P."/>
            <person name="Valentin K."/>
            <person name="Van de Peer Y."/>
            <person name="Wheeler G."/>
            <person name="Dacks J.B."/>
            <person name="Delwiche C.F."/>
            <person name="Dyhrman S.T."/>
            <person name="Glockner G."/>
            <person name="John U."/>
            <person name="Richards T."/>
            <person name="Worden A.Z."/>
            <person name="Zhang X."/>
            <person name="Grigoriev I.V."/>
            <person name="Allen A.E."/>
            <person name="Bidle K."/>
            <person name="Borodovsky M."/>
            <person name="Bowler C."/>
            <person name="Brownlee C."/>
            <person name="Cock J.M."/>
            <person name="Elias M."/>
            <person name="Gladyshev V.N."/>
            <person name="Groth M."/>
            <person name="Guda C."/>
            <person name="Hadaegh A."/>
            <person name="Iglesias-Rodriguez M.D."/>
            <person name="Jenkins J."/>
            <person name="Jones B.M."/>
            <person name="Lawson T."/>
            <person name="Leese F."/>
            <person name="Lindquist E."/>
            <person name="Lobanov A."/>
            <person name="Lomsadze A."/>
            <person name="Malik S.B."/>
            <person name="Marsh M.E."/>
            <person name="Mackinder L."/>
            <person name="Mock T."/>
            <person name="Mueller-Roeber B."/>
            <person name="Pagarete A."/>
            <person name="Parker M."/>
            <person name="Probert I."/>
            <person name="Quesneville H."/>
            <person name="Raines C."/>
            <person name="Rensing S.A."/>
            <person name="Riano-Pachon D.M."/>
            <person name="Richier S."/>
            <person name="Rokitta S."/>
            <person name="Shiraiwa Y."/>
            <person name="Soanes D.M."/>
            <person name="van der Giezen M."/>
            <person name="Wahlund T.M."/>
            <person name="Williams B."/>
            <person name="Wilson W."/>
            <person name="Wolfe G."/>
            <person name="Wurch L.L."/>
        </authorList>
    </citation>
    <scope>NUCLEOTIDE SEQUENCE</scope>
</reference>
<dbReference type="PaxDb" id="2903-EOD12560"/>
<feature type="compositionally biased region" description="Basic and acidic residues" evidence="1">
    <location>
        <begin position="237"/>
        <end position="255"/>
    </location>
</feature>
<protein>
    <submittedName>
        <fullName evidence="2">Uncharacterized protein</fullName>
    </submittedName>
</protein>
<feature type="region of interest" description="Disordered" evidence="1">
    <location>
        <begin position="110"/>
        <end position="130"/>
    </location>
</feature>
<evidence type="ECO:0000313" key="2">
    <source>
        <dbReference type="EnsemblProtists" id="EOD16806"/>
    </source>
</evidence>
<keyword evidence="3" id="KW-1185">Reference proteome</keyword>
<dbReference type="GeneID" id="17262966"/>
<evidence type="ECO:0000313" key="3">
    <source>
        <dbReference type="Proteomes" id="UP000013827"/>
    </source>
</evidence>
<dbReference type="EnsemblProtists" id="EOD12560">
    <property type="protein sequence ID" value="EOD12560"/>
    <property type="gene ID" value="EMIHUDRAFT_459657"/>
</dbReference>
<reference evidence="2" key="2">
    <citation type="submission" date="2024-10" db="UniProtKB">
        <authorList>
            <consortium name="EnsemblProtists"/>
        </authorList>
    </citation>
    <scope>IDENTIFICATION</scope>
</reference>
<dbReference type="KEGG" id="ehx:EMIHUDRAFT_451469"/>
<name>A0A0D3IZX1_EMIH1</name>
<organism evidence="2 3">
    <name type="scientific">Emiliania huxleyi (strain CCMP1516)</name>
    <dbReference type="NCBI Taxonomy" id="280463"/>
    <lineage>
        <taxon>Eukaryota</taxon>
        <taxon>Haptista</taxon>
        <taxon>Haptophyta</taxon>
        <taxon>Prymnesiophyceae</taxon>
        <taxon>Isochrysidales</taxon>
        <taxon>Noelaerhabdaceae</taxon>
        <taxon>Emiliania</taxon>
    </lineage>
</organism>
<dbReference type="GeneID" id="17258706"/>
<sequence>MPVVDSALAAVLSPFFSGGSKHLGSGGIIRMAGGVTITPALLQVLFGTIGEVLPMRLEHALVTALDVKLGTQEVILEELHLLLAPHDPPGLAATRDDVDRAIRRLIELVGPVNGTSDDPPPPPPGLGDGRELVVQKARRTPEEASSSSSGSVARWIGPLMRCLNMTSGLLLPRIHVRKLYMHHVHLQSGVPQRPFAIETSLAEIVLMWLCMAFPGAGAPGDQQMETVAPPRPWHNGSPDKAKAKKLAQKESTKES</sequence>